<accession>A0A6V7PX11</accession>
<dbReference type="PROSITE" id="PS50110">
    <property type="entry name" value="RESPONSE_REGULATORY"/>
    <property type="match status" value="1"/>
</dbReference>
<protein>
    <recommendedName>
        <fullName evidence="3">Response regulatory domain-containing protein</fullName>
    </recommendedName>
</protein>
<keyword evidence="2" id="KW-0597">Phosphoprotein</keyword>
<evidence type="ECO:0000313" key="4">
    <source>
        <dbReference type="EMBL" id="CAD1835412.1"/>
    </source>
</evidence>
<feature type="domain" description="Response regulatory" evidence="3">
    <location>
        <begin position="66"/>
        <end position="185"/>
    </location>
</feature>
<dbReference type="Gene3D" id="3.40.50.880">
    <property type="match status" value="1"/>
</dbReference>
<evidence type="ECO:0000256" key="2">
    <source>
        <dbReference type="PROSITE-ProRule" id="PRU00169"/>
    </source>
</evidence>
<dbReference type="SMART" id="SM00448">
    <property type="entry name" value="REC"/>
    <property type="match status" value="1"/>
</dbReference>
<proteinExistence type="predicted"/>
<dbReference type="PANTHER" id="PTHR43874:SF86">
    <property type="entry name" value="TWO-COMPONENT RESPONSE REGULATOR ORR26"/>
    <property type="match status" value="1"/>
</dbReference>
<dbReference type="AlphaFoldDB" id="A0A6V7PX11"/>
<dbReference type="InterPro" id="IPR045279">
    <property type="entry name" value="ARR-like"/>
</dbReference>
<sequence length="298" mass="32403">MPALPSPEDMTALPRRRPHANLLHHHPLRAAAATTLVQQMASGCAASPAASVAVDIMNKALPDHIHVLVVDGDSTSLKALESSLLAHNYKVTTCSEGTEALSMLRKGEVKFHLVLSDTYLPDMIGCKFLNCVTSETYLPVIMMSAEPDEEAEAHAAFIHMCFGARGHRRKPLPETVIQDLWQFVMRARLEQMMGPAEWTEMAESYDNLTSSVNIALVGKYTSLTDSYLSVVKVLLLSVVICPSACLCGCSMRLSIQWIAASDLEDESARTSSSCILIPGGFGDRIVPGMILAAKYARE</sequence>
<reference evidence="4" key="1">
    <citation type="submission" date="2020-07" db="EMBL/GenBank/DDBJ databases">
        <authorList>
            <person name="Lin J."/>
        </authorList>
    </citation>
    <scope>NUCLEOTIDE SEQUENCE</scope>
</reference>
<dbReference type="PANTHER" id="PTHR43874">
    <property type="entry name" value="TWO-COMPONENT RESPONSE REGULATOR"/>
    <property type="match status" value="1"/>
</dbReference>
<dbReference type="InterPro" id="IPR011006">
    <property type="entry name" value="CheY-like_superfamily"/>
</dbReference>
<dbReference type="Pfam" id="PF00072">
    <property type="entry name" value="Response_reg"/>
    <property type="match status" value="1"/>
</dbReference>
<dbReference type="EMBL" id="LR862153">
    <property type="protein sequence ID" value="CAD1835412.1"/>
    <property type="molecule type" value="Genomic_DNA"/>
</dbReference>
<gene>
    <name evidence="4" type="ORF">CB5_LOCUS18623</name>
</gene>
<dbReference type="SUPFAM" id="SSF52317">
    <property type="entry name" value="Class I glutamine amidotransferase-like"/>
    <property type="match status" value="1"/>
</dbReference>
<dbReference type="InterPro" id="IPR001789">
    <property type="entry name" value="Sig_transdc_resp-reg_receiver"/>
</dbReference>
<feature type="modified residue" description="4-aspartylphosphate" evidence="2">
    <location>
        <position position="117"/>
    </location>
</feature>
<organism evidence="4">
    <name type="scientific">Ananas comosus var. bracteatus</name>
    <name type="common">red pineapple</name>
    <dbReference type="NCBI Taxonomy" id="296719"/>
    <lineage>
        <taxon>Eukaryota</taxon>
        <taxon>Viridiplantae</taxon>
        <taxon>Streptophyta</taxon>
        <taxon>Embryophyta</taxon>
        <taxon>Tracheophyta</taxon>
        <taxon>Spermatophyta</taxon>
        <taxon>Magnoliopsida</taxon>
        <taxon>Liliopsida</taxon>
        <taxon>Poales</taxon>
        <taxon>Bromeliaceae</taxon>
        <taxon>Bromelioideae</taxon>
        <taxon>Ananas</taxon>
    </lineage>
</organism>
<dbReference type="GO" id="GO:0000160">
    <property type="term" value="P:phosphorelay signal transduction system"/>
    <property type="evidence" value="ECO:0007669"/>
    <property type="project" value="UniProtKB-KW"/>
</dbReference>
<name>A0A6V7PX11_ANACO</name>
<dbReference type="Gene3D" id="3.40.50.2300">
    <property type="match status" value="1"/>
</dbReference>
<evidence type="ECO:0000259" key="3">
    <source>
        <dbReference type="PROSITE" id="PS50110"/>
    </source>
</evidence>
<dbReference type="InterPro" id="IPR029062">
    <property type="entry name" value="Class_I_gatase-like"/>
</dbReference>
<keyword evidence="1" id="KW-0902">Two-component regulatory system</keyword>
<dbReference type="GO" id="GO:0009736">
    <property type="term" value="P:cytokinin-activated signaling pathway"/>
    <property type="evidence" value="ECO:0007669"/>
    <property type="project" value="InterPro"/>
</dbReference>
<evidence type="ECO:0000256" key="1">
    <source>
        <dbReference type="ARBA" id="ARBA00023012"/>
    </source>
</evidence>
<dbReference type="SUPFAM" id="SSF52172">
    <property type="entry name" value="CheY-like"/>
    <property type="match status" value="1"/>
</dbReference>